<protein>
    <submittedName>
        <fullName evidence="1">Uncharacterized protein</fullName>
    </submittedName>
</protein>
<sequence length="136" mass="15213">MSSRAAAVPVLRLSEDELRELLALKGSSYNGLLQRHNIHSENVEHVVQSLRSVSPAPEYALPSLLTHAWRGRPEHLRKCGSRSDDLGSAVIYAIACFLAGMKASTTGGGEEERLRRGDGAMGRRRHLRRRYRFILH</sequence>
<evidence type="ECO:0000313" key="1">
    <source>
        <dbReference type="EMBL" id="CAJ0958027.1"/>
    </source>
</evidence>
<keyword evidence="2" id="KW-1185">Reference proteome</keyword>
<comment type="caution">
    <text evidence="1">The sequence shown here is derived from an EMBL/GenBank/DDBJ whole genome shotgun (WGS) entry which is preliminary data.</text>
</comment>
<evidence type="ECO:0000313" key="2">
    <source>
        <dbReference type="Proteomes" id="UP001176940"/>
    </source>
</evidence>
<organism evidence="1 2">
    <name type="scientific">Ranitomeya imitator</name>
    <name type="common">mimic poison frog</name>
    <dbReference type="NCBI Taxonomy" id="111125"/>
    <lineage>
        <taxon>Eukaryota</taxon>
        <taxon>Metazoa</taxon>
        <taxon>Chordata</taxon>
        <taxon>Craniata</taxon>
        <taxon>Vertebrata</taxon>
        <taxon>Euteleostomi</taxon>
        <taxon>Amphibia</taxon>
        <taxon>Batrachia</taxon>
        <taxon>Anura</taxon>
        <taxon>Neobatrachia</taxon>
        <taxon>Hyloidea</taxon>
        <taxon>Dendrobatidae</taxon>
        <taxon>Dendrobatinae</taxon>
        <taxon>Ranitomeya</taxon>
    </lineage>
</organism>
<proteinExistence type="predicted"/>
<accession>A0ABN9M6K3</accession>
<gene>
    <name evidence="1" type="ORF">RIMI_LOCUS16159101</name>
</gene>
<reference evidence="1" key="1">
    <citation type="submission" date="2023-07" db="EMBL/GenBank/DDBJ databases">
        <authorList>
            <person name="Stuckert A."/>
        </authorList>
    </citation>
    <scope>NUCLEOTIDE SEQUENCE</scope>
</reference>
<dbReference type="Proteomes" id="UP001176940">
    <property type="component" value="Unassembled WGS sequence"/>
</dbReference>
<name>A0ABN9M6K3_9NEOB</name>
<dbReference type="EMBL" id="CAUEEQ010044593">
    <property type="protein sequence ID" value="CAJ0958027.1"/>
    <property type="molecule type" value="Genomic_DNA"/>
</dbReference>